<dbReference type="SUPFAM" id="SSF55545">
    <property type="entry name" value="beta-N-acetylhexosaminidase-like domain"/>
    <property type="match status" value="1"/>
</dbReference>
<evidence type="ECO:0000256" key="6">
    <source>
        <dbReference type="ARBA" id="ARBA00030512"/>
    </source>
</evidence>
<comment type="similarity">
    <text evidence="2">Belongs to the glycosyl hydrolase 20 family.</text>
</comment>
<dbReference type="SUPFAM" id="SSF81296">
    <property type="entry name" value="E set domains"/>
    <property type="match status" value="1"/>
</dbReference>
<gene>
    <name evidence="11" type="ORF">MJ923_19605</name>
</gene>
<evidence type="ECO:0000256" key="5">
    <source>
        <dbReference type="ARBA" id="ARBA00023295"/>
    </source>
</evidence>
<dbReference type="Gene3D" id="2.60.40.10">
    <property type="entry name" value="Immunoglobulins"/>
    <property type="match status" value="1"/>
</dbReference>
<evidence type="ECO:0000256" key="8">
    <source>
        <dbReference type="PIRSR" id="PIRSR625705-1"/>
    </source>
</evidence>
<accession>A0AAJ1BKE7</accession>
<dbReference type="SUPFAM" id="SSF51445">
    <property type="entry name" value="(Trans)glycosidases"/>
    <property type="match status" value="1"/>
</dbReference>
<feature type="chain" id="PRO_5042497224" description="beta-N-acetylhexosaminidase" evidence="9">
    <location>
        <begin position="23"/>
        <end position="866"/>
    </location>
</feature>
<dbReference type="PRINTS" id="PR00738">
    <property type="entry name" value="GLHYDRLASE20"/>
</dbReference>
<dbReference type="InterPro" id="IPR008965">
    <property type="entry name" value="CBM2/CBM3_carb-bd_dom_sf"/>
</dbReference>
<keyword evidence="12" id="KW-1185">Reference proteome</keyword>
<dbReference type="InterPro" id="IPR004866">
    <property type="entry name" value="CHB/HEX_N_dom"/>
</dbReference>
<dbReference type="Gene3D" id="2.60.40.290">
    <property type="match status" value="1"/>
</dbReference>
<keyword evidence="5" id="KW-0326">Glycosidase</keyword>
<dbReference type="Pfam" id="PF03174">
    <property type="entry name" value="CHB_HEX_C"/>
    <property type="match status" value="1"/>
</dbReference>
<protein>
    <recommendedName>
        <fullName evidence="3">beta-N-acetylhexosaminidase</fullName>
        <ecNumber evidence="3">3.2.1.52</ecNumber>
    </recommendedName>
    <alternativeName>
        <fullName evidence="6">Beta-N-acetylhexosaminidase</fullName>
    </alternativeName>
    <alternativeName>
        <fullName evidence="7">N-acetyl-beta-glucosaminidase</fullName>
    </alternativeName>
</protein>
<dbReference type="GO" id="GO:0005975">
    <property type="term" value="P:carbohydrate metabolic process"/>
    <property type="evidence" value="ECO:0007669"/>
    <property type="project" value="InterPro"/>
</dbReference>
<dbReference type="InterPro" id="IPR014756">
    <property type="entry name" value="Ig_E-set"/>
</dbReference>
<dbReference type="SUPFAM" id="SSF49384">
    <property type="entry name" value="Carbohydrate-binding domain"/>
    <property type="match status" value="1"/>
</dbReference>
<evidence type="ECO:0000256" key="9">
    <source>
        <dbReference type="SAM" id="SignalP"/>
    </source>
</evidence>
<feature type="signal peptide" evidence="9">
    <location>
        <begin position="1"/>
        <end position="22"/>
    </location>
</feature>
<evidence type="ECO:0000256" key="4">
    <source>
        <dbReference type="ARBA" id="ARBA00022801"/>
    </source>
</evidence>
<dbReference type="PANTHER" id="PTHR22600:SF57">
    <property type="entry name" value="BETA-N-ACETYLHEXOSAMINIDASE"/>
    <property type="match status" value="1"/>
</dbReference>
<dbReference type="Pfam" id="PF03173">
    <property type="entry name" value="CHB_HEX"/>
    <property type="match status" value="1"/>
</dbReference>
<evidence type="ECO:0000256" key="1">
    <source>
        <dbReference type="ARBA" id="ARBA00001231"/>
    </source>
</evidence>
<dbReference type="Pfam" id="PF00728">
    <property type="entry name" value="Glyco_hydro_20"/>
    <property type="match status" value="1"/>
</dbReference>
<evidence type="ECO:0000313" key="12">
    <source>
        <dbReference type="Proteomes" id="UP001297581"/>
    </source>
</evidence>
<evidence type="ECO:0000256" key="2">
    <source>
        <dbReference type="ARBA" id="ARBA00006285"/>
    </source>
</evidence>
<dbReference type="Gene3D" id="3.20.20.80">
    <property type="entry name" value="Glycosidases"/>
    <property type="match status" value="1"/>
</dbReference>
<dbReference type="InterPro" id="IPR029018">
    <property type="entry name" value="Hex-like_dom2"/>
</dbReference>
<keyword evidence="9" id="KW-0732">Signal</keyword>
<dbReference type="InterPro" id="IPR013783">
    <property type="entry name" value="Ig-like_fold"/>
</dbReference>
<dbReference type="CDD" id="cd02847">
    <property type="entry name" value="E_set_Chitobiase_C"/>
    <property type="match status" value="1"/>
</dbReference>
<dbReference type="GO" id="GO:0016020">
    <property type="term" value="C:membrane"/>
    <property type="evidence" value="ECO:0007669"/>
    <property type="project" value="TreeGrafter"/>
</dbReference>
<dbReference type="Proteomes" id="UP001297581">
    <property type="component" value="Unassembled WGS sequence"/>
</dbReference>
<feature type="active site" description="Proton donor" evidence="8">
    <location>
        <position position="542"/>
    </location>
</feature>
<dbReference type="GO" id="GO:0030203">
    <property type="term" value="P:glycosaminoglycan metabolic process"/>
    <property type="evidence" value="ECO:0007669"/>
    <property type="project" value="TreeGrafter"/>
</dbReference>
<evidence type="ECO:0000313" key="11">
    <source>
        <dbReference type="EMBL" id="MCH4296515.1"/>
    </source>
</evidence>
<organism evidence="11 12">
    <name type="scientific">Shewanella zhuhaiensis</name>
    <dbReference type="NCBI Taxonomy" id="2919576"/>
    <lineage>
        <taxon>Bacteria</taxon>
        <taxon>Pseudomonadati</taxon>
        <taxon>Pseudomonadota</taxon>
        <taxon>Gammaproteobacteria</taxon>
        <taxon>Alteromonadales</taxon>
        <taxon>Shewanellaceae</taxon>
        <taxon>Shewanella</taxon>
    </lineage>
</organism>
<dbReference type="EC" id="3.2.1.52" evidence="3"/>
<reference evidence="11 12" key="1">
    <citation type="submission" date="2022-02" db="EMBL/GenBank/DDBJ databases">
        <title>The genome sequence of Shewanella sp. 3B26.</title>
        <authorList>
            <person name="Du J."/>
        </authorList>
    </citation>
    <scope>NUCLEOTIDE SEQUENCE [LARGE SCALE GENOMIC DNA]</scope>
    <source>
        <strain evidence="11 12">3B26</strain>
    </source>
</reference>
<dbReference type="EMBL" id="JAKUDL010000011">
    <property type="protein sequence ID" value="MCH4296515.1"/>
    <property type="molecule type" value="Genomic_DNA"/>
</dbReference>
<dbReference type="GO" id="GO:0004563">
    <property type="term" value="F:beta-N-acetylhexosaminidase activity"/>
    <property type="evidence" value="ECO:0007669"/>
    <property type="project" value="UniProtKB-EC"/>
</dbReference>
<comment type="caution">
    <text evidence="11">The sequence shown here is derived from an EMBL/GenBank/DDBJ whole genome shotgun (WGS) entry which is preliminary data.</text>
</comment>
<evidence type="ECO:0000256" key="7">
    <source>
        <dbReference type="ARBA" id="ARBA00033000"/>
    </source>
</evidence>
<evidence type="ECO:0000259" key="10">
    <source>
        <dbReference type="SMART" id="SM01081"/>
    </source>
</evidence>
<keyword evidence="4" id="KW-0378">Hydrolase</keyword>
<dbReference type="InterPro" id="IPR017853">
    <property type="entry name" value="GH"/>
</dbReference>
<proteinExistence type="inferred from homology"/>
<dbReference type="Gene3D" id="3.30.379.10">
    <property type="entry name" value="Chitobiase/beta-hexosaminidase domain 2-like"/>
    <property type="match status" value="1"/>
</dbReference>
<dbReference type="InterPro" id="IPR012291">
    <property type="entry name" value="CBM2_carb-bd_dom_sf"/>
</dbReference>
<name>A0AAJ1BKE7_9GAMM</name>
<dbReference type="InterPro" id="IPR004867">
    <property type="entry name" value="CHB_C_dom"/>
</dbReference>
<comment type="catalytic activity">
    <reaction evidence="1">
        <text>Hydrolysis of terminal non-reducing N-acetyl-D-hexosamine residues in N-acetyl-beta-D-hexosaminides.</text>
        <dbReference type="EC" id="3.2.1.52"/>
    </reaction>
</comment>
<evidence type="ECO:0000256" key="3">
    <source>
        <dbReference type="ARBA" id="ARBA00012663"/>
    </source>
</evidence>
<dbReference type="InterPro" id="IPR015882">
    <property type="entry name" value="HEX_bac_N"/>
</dbReference>
<dbReference type="SMART" id="SM01081">
    <property type="entry name" value="CHB_HEX"/>
    <property type="match status" value="1"/>
</dbReference>
<dbReference type="AlphaFoldDB" id="A0AAJ1BKE7"/>
<feature type="domain" description="Chitobiase/beta-hexosaminidases N-terminal" evidence="10">
    <location>
        <begin position="27"/>
        <end position="187"/>
    </location>
</feature>
<dbReference type="GO" id="GO:0030247">
    <property type="term" value="F:polysaccharide binding"/>
    <property type="evidence" value="ECO:0007669"/>
    <property type="project" value="InterPro"/>
</dbReference>
<dbReference type="PANTHER" id="PTHR22600">
    <property type="entry name" value="BETA-HEXOSAMINIDASE"/>
    <property type="match status" value="1"/>
</dbReference>
<dbReference type="Pfam" id="PF02838">
    <property type="entry name" value="Glyco_hydro_20b"/>
    <property type="match status" value="1"/>
</dbReference>
<dbReference type="InterPro" id="IPR025705">
    <property type="entry name" value="Beta_hexosaminidase_sua/sub"/>
</dbReference>
<dbReference type="RefSeq" id="WP_240592533.1">
    <property type="nucleotide sequence ID" value="NZ_JAKUDL010000011.1"/>
</dbReference>
<sequence length="866" mass="95933">MKWLWPDFCLGAGLCLSVSVYAAPSADTLSVQYRLEDSAAKHCPAAQRRCYLSSVTLTSPNEVAANDWSIYFSQLTPVYQVEGDEFVIRHINGDLHQLSPGPGFNGLKAGQGHRVSFYSKGSQITRSEFMPNFVLLAVGEAKVIASTQLQHDPETGLERQPYLAPFDSAAQFLLDERDKTPLADGEWLYDYYAGLASLDGEQALASQTPALIPMPVQMKAHSGEGIAIASGFRLKLEAASADEAARMSAAMDAALSRLASLGFKPSPTGVPLVVSLMAADSARPVSPEGYRLDIEASGIRLEGDGEAGLFYGLQSLAGLIAPAEGKLPLVSINDSPRYAFRGMHVDLARNFHSLAFLERLIVQMGAYKLNKLHLHLADDEGWRLEIPGLPELTEIGGRRCFDLDENRCLLPQLGSGISGSSQVDGYLSVADYRRLLRLATAHHIQLIPSLDMPGHSRAAIQAMEARYRRLMASAKDAEASEYLLTEFTDTTQYQSIQYYRDNTLNVCLESTYRFVGKVVDEIAAMHSAEGVPLSLYHIGADETAGAWVESPACQALRAKEPQIHSLNGYFIEKVSAMLAKRNIQVAGWNDGMGETRPELMPREVQSNAWSLLAEEGHQVAHRQMNLGWQVVISTPQVTYFDFPYVSHPEETGNHWATRALDSFKVFSFMPDNLPAHAEFWTDVRGQVYRADDKEPLLPGKKAAGLQGQLWSEMIRSDAMAEYMVYPRMLALAERAWRKADWELEYQSGRHFSRETSYFDKARQQARSRDWQGFANALGQREFAKLEKAGIFYRIALPGIKIEPGVNAAPAQLHLNHPYPGTRLEYRLDGGDWQPWTAPVAVSGKNVEARAIGADGKRRSRSEQLRL</sequence>
<dbReference type="InterPro" id="IPR015883">
    <property type="entry name" value="Glyco_hydro_20_cat"/>
</dbReference>